<dbReference type="Pfam" id="PF25433">
    <property type="entry name" value="DUF7895"/>
    <property type="match status" value="1"/>
</dbReference>
<dbReference type="Gramene" id="CDY23706">
    <property type="protein sequence ID" value="CDY23706"/>
    <property type="gene ID" value="GSBRNA2T00024017001"/>
</dbReference>
<dbReference type="PANTHER" id="PTHR37230">
    <property type="entry name" value="OS06G0731300 PROTEIN"/>
    <property type="match status" value="1"/>
</dbReference>
<sequence length="166" mass="17658">MELCFKLRSFSCPSPVSSVKDVRLLNSVSFFDMKSSSHQRPKRRSSSSSTAIPALVETAVSVAIAATVVGTAATLLVRRSTKASEEAEASMKECEVCGGSGICSECKGEGFVLKKLSDENAEKARLASKNMATRYTAGLPKKWSYCTKCSSTRSCITCGGSGKISF</sequence>
<dbReference type="RefSeq" id="XP_013677305.1">
    <property type="nucleotide sequence ID" value="XM_013821851.3"/>
</dbReference>
<dbReference type="OrthoDB" id="1933346at2759"/>
<dbReference type="KEGG" id="bna:106381914"/>
<reference evidence="2 3" key="1">
    <citation type="journal article" date="2014" name="Science">
        <title>Plant genetics. Early allopolyploid evolution in the post-Neolithic Brassica napus oilseed genome.</title>
        <authorList>
            <person name="Chalhoub B."/>
            <person name="Denoeud F."/>
            <person name="Liu S."/>
            <person name="Parkin I.A."/>
            <person name="Tang H."/>
            <person name="Wang X."/>
            <person name="Chiquet J."/>
            <person name="Belcram H."/>
            <person name="Tong C."/>
            <person name="Samans B."/>
            <person name="Correa M."/>
            <person name="Da Silva C."/>
            <person name="Just J."/>
            <person name="Falentin C."/>
            <person name="Koh C.S."/>
            <person name="Le Clainche I."/>
            <person name="Bernard M."/>
            <person name="Bento P."/>
            <person name="Noel B."/>
            <person name="Labadie K."/>
            <person name="Alberti A."/>
            <person name="Charles M."/>
            <person name="Arnaud D."/>
            <person name="Guo H."/>
            <person name="Daviaud C."/>
            <person name="Alamery S."/>
            <person name="Jabbari K."/>
            <person name="Zhao M."/>
            <person name="Edger P.P."/>
            <person name="Chelaifa H."/>
            <person name="Tack D."/>
            <person name="Lassalle G."/>
            <person name="Mestiri I."/>
            <person name="Schnel N."/>
            <person name="Le Paslier M.C."/>
            <person name="Fan G."/>
            <person name="Renault V."/>
            <person name="Bayer P.E."/>
            <person name="Golicz A.A."/>
            <person name="Manoli S."/>
            <person name="Lee T.H."/>
            <person name="Thi V.H."/>
            <person name="Chalabi S."/>
            <person name="Hu Q."/>
            <person name="Fan C."/>
            <person name="Tollenaere R."/>
            <person name="Lu Y."/>
            <person name="Battail C."/>
            <person name="Shen J."/>
            <person name="Sidebottom C.H."/>
            <person name="Wang X."/>
            <person name="Canaguier A."/>
            <person name="Chauveau A."/>
            <person name="Berard A."/>
            <person name="Deniot G."/>
            <person name="Guan M."/>
            <person name="Liu Z."/>
            <person name="Sun F."/>
            <person name="Lim Y.P."/>
            <person name="Lyons E."/>
            <person name="Town C.D."/>
            <person name="Bancroft I."/>
            <person name="Wang X."/>
            <person name="Meng J."/>
            <person name="Ma J."/>
            <person name="Pires J.C."/>
            <person name="King G.J."/>
            <person name="Brunel D."/>
            <person name="Delourme R."/>
            <person name="Renard M."/>
            <person name="Aury J.M."/>
            <person name="Adams K.L."/>
            <person name="Batley J."/>
            <person name="Snowdon R.J."/>
            <person name="Tost J."/>
            <person name="Edwards D."/>
            <person name="Zhou Y."/>
            <person name="Hua W."/>
            <person name="Sharpe A.G."/>
            <person name="Paterson A.H."/>
            <person name="Guan C."/>
            <person name="Wincker P."/>
        </authorList>
    </citation>
    <scope>NUCLEOTIDE SEQUENCE [LARGE SCALE GENOMIC DNA]</scope>
    <source>
        <strain evidence="3">cv. Darmor-bzh</strain>
    </source>
</reference>
<dbReference type="SMR" id="A0A078GEA9"/>
<dbReference type="Proteomes" id="UP000028999">
    <property type="component" value="Unassembled WGS sequence"/>
</dbReference>
<evidence type="ECO:0000313" key="2">
    <source>
        <dbReference type="EMBL" id="CDY23706.1"/>
    </source>
</evidence>
<feature type="domain" description="DUF7895" evidence="1">
    <location>
        <begin position="91"/>
        <end position="164"/>
    </location>
</feature>
<gene>
    <name evidence="2" type="primary">BnaC01g24150D</name>
    <name evidence="2" type="ORF">GSBRNA2T00024017001</name>
</gene>
<name>A0A078GEA9_BRANA</name>
<dbReference type="AlphaFoldDB" id="A0A078GEA9"/>
<protein>
    <submittedName>
        <fullName evidence="2">BnaC01g24150D protein</fullName>
    </submittedName>
</protein>
<evidence type="ECO:0000259" key="1">
    <source>
        <dbReference type="Pfam" id="PF25433"/>
    </source>
</evidence>
<dbReference type="OMA" id="MKICEAC"/>
<evidence type="ECO:0000313" key="3">
    <source>
        <dbReference type="Proteomes" id="UP000028999"/>
    </source>
</evidence>
<accession>A0A078GEA9</accession>
<dbReference type="EMBL" id="LK032147">
    <property type="protein sequence ID" value="CDY23706.1"/>
    <property type="molecule type" value="Genomic_DNA"/>
</dbReference>
<dbReference type="GeneID" id="106381914"/>
<dbReference type="PANTHER" id="PTHR37230:SF1">
    <property type="entry name" value="OS06G0731300 PROTEIN"/>
    <property type="match status" value="1"/>
</dbReference>
<organism evidence="2 3">
    <name type="scientific">Brassica napus</name>
    <name type="common">Rape</name>
    <dbReference type="NCBI Taxonomy" id="3708"/>
    <lineage>
        <taxon>Eukaryota</taxon>
        <taxon>Viridiplantae</taxon>
        <taxon>Streptophyta</taxon>
        <taxon>Embryophyta</taxon>
        <taxon>Tracheophyta</taxon>
        <taxon>Spermatophyta</taxon>
        <taxon>Magnoliopsida</taxon>
        <taxon>eudicotyledons</taxon>
        <taxon>Gunneridae</taxon>
        <taxon>Pentapetalae</taxon>
        <taxon>rosids</taxon>
        <taxon>malvids</taxon>
        <taxon>Brassicales</taxon>
        <taxon>Brassicaceae</taxon>
        <taxon>Brassiceae</taxon>
        <taxon>Brassica</taxon>
    </lineage>
</organism>
<dbReference type="InterPro" id="IPR057217">
    <property type="entry name" value="DUF7895"/>
</dbReference>
<dbReference type="STRING" id="3708.A0A078GEA9"/>
<proteinExistence type="predicted"/>
<keyword evidence="3" id="KW-1185">Reference proteome</keyword>
<dbReference type="PaxDb" id="3708-A0A078GEA9"/>